<dbReference type="PROSITE" id="PS00108">
    <property type="entry name" value="PROTEIN_KINASE_ST"/>
    <property type="match status" value="1"/>
</dbReference>
<keyword evidence="9" id="KW-1185">Reference proteome</keyword>
<reference evidence="8 9" key="1">
    <citation type="submission" date="2016-11" db="EMBL/GenBank/DDBJ databases">
        <title>The macronuclear genome of Stentor coeruleus: a giant cell with tiny introns.</title>
        <authorList>
            <person name="Slabodnick M."/>
            <person name="Ruby J.G."/>
            <person name="Reiff S.B."/>
            <person name="Swart E.C."/>
            <person name="Gosai S."/>
            <person name="Prabakaran S."/>
            <person name="Witkowska E."/>
            <person name="Larue G.E."/>
            <person name="Fisher S."/>
            <person name="Freeman R.M."/>
            <person name="Gunawardena J."/>
            <person name="Chu W."/>
            <person name="Stover N.A."/>
            <person name="Gregory B.D."/>
            <person name="Nowacki M."/>
            <person name="Derisi J."/>
            <person name="Roy S.W."/>
            <person name="Marshall W.F."/>
            <person name="Sood P."/>
        </authorList>
    </citation>
    <scope>NUCLEOTIDE SEQUENCE [LARGE SCALE GENOMIC DNA]</scope>
    <source>
        <strain evidence="8">WM001</strain>
    </source>
</reference>
<evidence type="ECO:0000313" key="8">
    <source>
        <dbReference type="EMBL" id="OMJ80567.1"/>
    </source>
</evidence>
<evidence type="ECO:0000256" key="3">
    <source>
        <dbReference type="ARBA" id="ARBA00022679"/>
    </source>
</evidence>
<keyword evidence="6" id="KW-0067">ATP-binding</keyword>
<evidence type="ECO:0000256" key="1">
    <source>
        <dbReference type="ARBA" id="ARBA00022527"/>
    </source>
</evidence>
<dbReference type="Gene3D" id="3.30.200.20">
    <property type="entry name" value="Phosphorylase Kinase, domain 1"/>
    <property type="match status" value="1"/>
</dbReference>
<protein>
    <recommendedName>
        <fullName evidence="7">Protein kinase domain-containing protein</fullName>
    </recommendedName>
</protein>
<accession>A0A1R2BV83</accession>
<dbReference type="Gene3D" id="1.10.510.10">
    <property type="entry name" value="Transferase(Phosphotransferase) domain 1"/>
    <property type="match status" value="1"/>
</dbReference>
<comment type="caution">
    <text evidence="8">The sequence shown here is derived from an EMBL/GenBank/DDBJ whole genome shotgun (WGS) entry which is preliminary data.</text>
</comment>
<dbReference type="SMART" id="SM00220">
    <property type="entry name" value="S_TKc"/>
    <property type="match status" value="1"/>
</dbReference>
<dbReference type="InterPro" id="IPR000719">
    <property type="entry name" value="Prot_kinase_dom"/>
</dbReference>
<dbReference type="EMBL" id="MPUH01000418">
    <property type="protein sequence ID" value="OMJ80567.1"/>
    <property type="molecule type" value="Genomic_DNA"/>
</dbReference>
<dbReference type="GO" id="GO:0004674">
    <property type="term" value="F:protein serine/threonine kinase activity"/>
    <property type="evidence" value="ECO:0007669"/>
    <property type="project" value="UniProtKB-KW"/>
</dbReference>
<evidence type="ECO:0000256" key="4">
    <source>
        <dbReference type="ARBA" id="ARBA00022741"/>
    </source>
</evidence>
<evidence type="ECO:0000313" key="9">
    <source>
        <dbReference type="Proteomes" id="UP000187209"/>
    </source>
</evidence>
<organism evidence="8 9">
    <name type="scientific">Stentor coeruleus</name>
    <dbReference type="NCBI Taxonomy" id="5963"/>
    <lineage>
        <taxon>Eukaryota</taxon>
        <taxon>Sar</taxon>
        <taxon>Alveolata</taxon>
        <taxon>Ciliophora</taxon>
        <taxon>Postciliodesmatophora</taxon>
        <taxon>Heterotrichea</taxon>
        <taxon>Heterotrichida</taxon>
        <taxon>Stentoridae</taxon>
        <taxon>Stentor</taxon>
    </lineage>
</organism>
<dbReference type="InterPro" id="IPR011009">
    <property type="entry name" value="Kinase-like_dom_sf"/>
</dbReference>
<evidence type="ECO:0000256" key="5">
    <source>
        <dbReference type="ARBA" id="ARBA00022777"/>
    </source>
</evidence>
<dbReference type="InterPro" id="IPR008271">
    <property type="entry name" value="Ser/Thr_kinase_AS"/>
</dbReference>
<gene>
    <name evidence="8" type="ORF">SteCoe_19164</name>
</gene>
<evidence type="ECO:0000256" key="2">
    <source>
        <dbReference type="ARBA" id="ARBA00022553"/>
    </source>
</evidence>
<feature type="domain" description="Protein kinase" evidence="7">
    <location>
        <begin position="264"/>
        <end position="588"/>
    </location>
</feature>
<dbReference type="Proteomes" id="UP000187209">
    <property type="component" value="Unassembled WGS sequence"/>
</dbReference>
<dbReference type="CDD" id="cd14133">
    <property type="entry name" value="PKc_DYRK_like"/>
    <property type="match status" value="1"/>
</dbReference>
<dbReference type="OrthoDB" id="9332038at2759"/>
<proteinExistence type="predicted"/>
<dbReference type="GO" id="GO:0005524">
    <property type="term" value="F:ATP binding"/>
    <property type="evidence" value="ECO:0007669"/>
    <property type="project" value="UniProtKB-KW"/>
</dbReference>
<dbReference type="PANTHER" id="PTHR24058">
    <property type="entry name" value="DUAL SPECIFICITY PROTEIN KINASE"/>
    <property type="match status" value="1"/>
</dbReference>
<sequence>MDLLEEILQYLKEQHLDPIVKSIQSETKLVQHPANYKVKMIDSLSKVPVAPANQPALSNLLKKLSKKALPNVPAQIQTSKLYKNYDRKLRRNPKKAQTEDTISIEIKESTAIQDLKNISDISIDYRQEPSSIIQPSNISFGPISEEPDFLDEFDNDDDLGFLNYECDSDQLQTTSKELALKHGFPERMNVKNRSDHRPFFDKPEEKPECELKFPKNNNKHYPITCDNATYDCYDLKVIYDREKTGFEESKEFQIVINSVIAARYQVIEFLGSAAFSKAIQCLDLVTNQMVCLKIIENNKDYVDQSIDEIKLLLYVNVNGDVEKKNLLKMYDYFYHKEHLFIVTELLKDNLYEFSKYNREHGEKPYFTIGRLQKIAYQVLIGLEYLVSLKLIHCDLKPENILIKSFSNCEVKIIDLGSTCFIHDHLGSYVQSRSYRAPEVILGCQYDYRVDIWSLGCILAELYTGNVLFQNESVQGLLARVIAICGPIPDEVMKNGRHTGKYFTKEKLIYQEIAEDDNENQHLSEDMIEIIKQSTKGKKKVNIIVPKRSSLRARLHCEDSMFLDFVRCLLDVDKDKRLTASEALRHPFITECKYQDGL</sequence>
<dbReference type="AlphaFoldDB" id="A0A1R2BV83"/>
<dbReference type="PANTHER" id="PTHR24058:SF124">
    <property type="entry name" value="PROTEIN KINASE SUPERFAMILY PROTEIN"/>
    <property type="match status" value="1"/>
</dbReference>
<keyword evidence="2" id="KW-0597">Phosphoprotein</keyword>
<keyword evidence="3" id="KW-0808">Transferase</keyword>
<name>A0A1R2BV83_9CILI</name>
<evidence type="ECO:0000259" key="7">
    <source>
        <dbReference type="PROSITE" id="PS50011"/>
    </source>
</evidence>
<evidence type="ECO:0000256" key="6">
    <source>
        <dbReference type="ARBA" id="ARBA00022840"/>
    </source>
</evidence>
<keyword evidence="5" id="KW-0418">Kinase</keyword>
<dbReference type="FunFam" id="1.10.510.10:FF:000380">
    <property type="entry name" value="Serine/threonine-protein kinase ppk15"/>
    <property type="match status" value="1"/>
</dbReference>
<dbReference type="Pfam" id="PF00069">
    <property type="entry name" value="Pkinase"/>
    <property type="match status" value="1"/>
</dbReference>
<keyword evidence="1" id="KW-0723">Serine/threonine-protein kinase</keyword>
<dbReference type="SUPFAM" id="SSF56112">
    <property type="entry name" value="Protein kinase-like (PK-like)"/>
    <property type="match status" value="1"/>
</dbReference>
<keyword evidence="4" id="KW-0547">Nucleotide-binding</keyword>
<dbReference type="InterPro" id="IPR050494">
    <property type="entry name" value="Ser_Thr_dual-spec_kinase"/>
</dbReference>
<dbReference type="PROSITE" id="PS50011">
    <property type="entry name" value="PROTEIN_KINASE_DOM"/>
    <property type="match status" value="1"/>
</dbReference>